<evidence type="ECO:0000256" key="1">
    <source>
        <dbReference type="SAM" id="SignalP"/>
    </source>
</evidence>
<reference evidence="2" key="1">
    <citation type="submission" date="2016-05" db="EMBL/GenBank/DDBJ databases">
        <authorList>
            <person name="Lavstsen T."/>
            <person name="Jespersen J.S."/>
        </authorList>
    </citation>
    <scope>NUCLEOTIDE SEQUENCE</scope>
    <source>
        <tissue evidence="2">Brain</tissue>
    </source>
</reference>
<feature type="signal peptide" evidence="1">
    <location>
        <begin position="1"/>
        <end position="17"/>
    </location>
</feature>
<sequence length="66" mass="7815">VTFCCLLTFEVLKLSFAVILKPLRFNSCTHTRSSYQPYQTRTHSHARAHLRWETKTHSSYTHTHTH</sequence>
<dbReference type="AlphaFoldDB" id="A0A1A8JDB5"/>
<feature type="non-terminal residue" evidence="2">
    <location>
        <position position="66"/>
    </location>
</feature>
<name>A0A1A8JDB5_NOTKU</name>
<reference evidence="2" key="2">
    <citation type="submission" date="2016-06" db="EMBL/GenBank/DDBJ databases">
        <title>The genome of a short-lived fish provides insights into sex chromosome evolution and the genetic control of aging.</title>
        <authorList>
            <person name="Reichwald K."/>
            <person name="Felder M."/>
            <person name="Petzold A."/>
            <person name="Koch P."/>
            <person name="Groth M."/>
            <person name="Platzer M."/>
        </authorList>
    </citation>
    <scope>NUCLEOTIDE SEQUENCE</scope>
    <source>
        <tissue evidence="2">Brain</tissue>
    </source>
</reference>
<organism evidence="2">
    <name type="scientific">Nothobranchius kuhntae</name>
    <name type="common">Beira killifish</name>
    <dbReference type="NCBI Taxonomy" id="321403"/>
    <lineage>
        <taxon>Eukaryota</taxon>
        <taxon>Metazoa</taxon>
        <taxon>Chordata</taxon>
        <taxon>Craniata</taxon>
        <taxon>Vertebrata</taxon>
        <taxon>Euteleostomi</taxon>
        <taxon>Actinopterygii</taxon>
        <taxon>Neopterygii</taxon>
        <taxon>Teleostei</taxon>
        <taxon>Neoteleostei</taxon>
        <taxon>Acanthomorphata</taxon>
        <taxon>Ovalentaria</taxon>
        <taxon>Atherinomorphae</taxon>
        <taxon>Cyprinodontiformes</taxon>
        <taxon>Nothobranchiidae</taxon>
        <taxon>Nothobranchius</taxon>
    </lineage>
</organism>
<evidence type="ECO:0000313" key="2">
    <source>
        <dbReference type="EMBL" id="SBR07854.1"/>
    </source>
</evidence>
<feature type="non-terminal residue" evidence="2">
    <location>
        <position position="1"/>
    </location>
</feature>
<protein>
    <submittedName>
        <fullName evidence="2">Si:ch211-119o8.4</fullName>
    </submittedName>
</protein>
<keyword evidence="1" id="KW-0732">Signal</keyword>
<proteinExistence type="predicted"/>
<accession>A0A1A8JDB5</accession>
<gene>
    <name evidence="2" type="primary">SI:CH211-119O8.4</name>
</gene>
<feature type="chain" id="PRO_5008372752" evidence="1">
    <location>
        <begin position="18"/>
        <end position="66"/>
    </location>
</feature>
<dbReference type="EMBL" id="HAED01021185">
    <property type="protein sequence ID" value="SBR07854.1"/>
    <property type="molecule type" value="Transcribed_RNA"/>
</dbReference>